<dbReference type="Proteomes" id="UP000002939">
    <property type="component" value="Unassembled WGS sequence"/>
</dbReference>
<feature type="transmembrane region" description="Helical" evidence="1">
    <location>
        <begin position="144"/>
        <end position="166"/>
    </location>
</feature>
<evidence type="ECO:0000256" key="1">
    <source>
        <dbReference type="SAM" id="Phobius"/>
    </source>
</evidence>
<reference evidence="3" key="2">
    <citation type="submission" date="2011-10" db="EMBL/GenBank/DDBJ databases">
        <title>The Genome Sequence of Granulicatella elegans ATCC 700633.</title>
        <authorList>
            <consortium name="The Broad Institute Genome Sequencing Platform"/>
            <consortium name="The Broad Institute Genome Sequencing Center for Infectious Disease"/>
            <person name="Earl A."/>
            <person name="Ward D."/>
            <person name="Feldgarden M."/>
            <person name="Gevers D."/>
            <person name="Sibley C.D."/>
            <person name="Field T.R."/>
            <person name="Grinwis M."/>
            <person name="Eshaghurshan C.S."/>
            <person name="Surette M.G."/>
            <person name="Young S.K."/>
            <person name="Zeng Q."/>
            <person name="Gargeya S."/>
            <person name="Fitzgerald M."/>
            <person name="Haas B."/>
            <person name="Abouelleil A."/>
            <person name="Alvarado L."/>
            <person name="Arachchi H.M."/>
            <person name="Berlin A."/>
            <person name="Brown A."/>
            <person name="Chapman S.B."/>
            <person name="Chen Z."/>
            <person name="Dunbar C."/>
            <person name="Freedman E."/>
            <person name="Gearin G."/>
            <person name="Goldberg J."/>
            <person name="Griggs A."/>
            <person name="Gujja S."/>
            <person name="Heiman D."/>
            <person name="Howarth C."/>
            <person name="Larson L."/>
            <person name="Lui A."/>
            <person name="MacDonald P.J.P."/>
            <person name="Montmayeur A."/>
            <person name="Murphy C."/>
            <person name="Neiman D."/>
            <person name="Pearson M."/>
            <person name="Priest M."/>
            <person name="Roberts A."/>
            <person name="Saif S."/>
            <person name="Shea T."/>
            <person name="Shenoy N."/>
            <person name="Sisk P."/>
            <person name="Stolte C."/>
            <person name="Sykes S."/>
            <person name="Wortman J."/>
            <person name="Nusbaum C."/>
            <person name="Birren B."/>
        </authorList>
    </citation>
    <scope>NUCLEOTIDE SEQUENCE [LARGE SCALE GENOMIC DNA]</scope>
    <source>
        <strain evidence="3">ATCC 700633</strain>
    </source>
</reference>
<organism evidence="3 4">
    <name type="scientific">Granulicatella elegans ATCC 700633</name>
    <dbReference type="NCBI Taxonomy" id="626369"/>
    <lineage>
        <taxon>Bacteria</taxon>
        <taxon>Bacillati</taxon>
        <taxon>Bacillota</taxon>
        <taxon>Bacilli</taxon>
        <taxon>Lactobacillales</taxon>
        <taxon>Carnobacteriaceae</taxon>
        <taxon>Granulicatella</taxon>
    </lineage>
</organism>
<dbReference type="HOGENOM" id="CLU_005679_11_2_9"/>
<keyword evidence="1" id="KW-1133">Transmembrane helix</keyword>
<dbReference type="AlphaFoldDB" id="D0BKN7"/>
<keyword evidence="1" id="KW-0812">Transmembrane</keyword>
<feature type="transmembrane region" description="Helical" evidence="1">
    <location>
        <begin position="379"/>
        <end position="396"/>
    </location>
</feature>
<name>D0BKN7_9LACT</name>
<feature type="transmembrane region" description="Helical" evidence="1">
    <location>
        <begin position="173"/>
        <end position="190"/>
    </location>
</feature>
<comment type="caution">
    <text evidence="3">The sequence shown here is derived from an EMBL/GenBank/DDBJ whole genome shotgun (WGS) entry which is preliminary data.</text>
</comment>
<dbReference type="STRING" id="626369.HMPREF0446_00522"/>
<gene>
    <name evidence="3" type="ORF">HMPREF0446_00522</name>
</gene>
<dbReference type="InterPro" id="IPR050879">
    <property type="entry name" value="Acyltransferase_3"/>
</dbReference>
<dbReference type="GO" id="GO:0009103">
    <property type="term" value="P:lipopolysaccharide biosynthetic process"/>
    <property type="evidence" value="ECO:0007669"/>
    <property type="project" value="TreeGrafter"/>
</dbReference>
<sequence length="606" mass="69369">MIDRTEIEKRDYIAAFDGLRAIAIMSIVGHQMMAYRIPGGFLGLNIFLLLSGYFMTASLMDSLMKNGKVPLKSFLTKRLKRIIIPTFAMIVAVIFYLLLFQRELLVNLRSTMVSNLFFMNNWWQIIQENDHAITVLTQSPFSHLWYMSLAVQYYLLWPILFVFLSVMIKKHQVLQKVVLALLVASVLLMITKDFSNVHFLRIFFGTDTRAFSVLTGAVVALLFPIQRFYGEYIQKYRYESVIRFVPIVLLVLTLFIMKEHSHLTFRGGMFIFDVIVAALIMISLHPKSVTSLFFRLKPLTVIGRRSLSYYLWYLPLSVLYQAKIGDTSSTPFLHRIVEIVLLVILGELWYQLFEKGKFSKVMNQLSAQWTHSTRRTVKMVYSAAVVLILLIGFIQASPRLSAQESALQEVILASESLSQNTRNTDKKVVKTINNIQGLSREETVFSSNTSITFIGDTMLLAMAQEIPTLYPNAVISANRDLQVFELGEMIDQLKEQKQLGDIIVLMVGSNGAYTKGQLDAVLKNIGMDKQIFLVSNTINRTWQQEINHISESLAQKYSNVHYIDWKSESSTHPDWFYEKASIVNTTGAHQQGLWIAKMIYQTLRGS</sequence>
<dbReference type="GO" id="GO:0016747">
    <property type="term" value="F:acyltransferase activity, transferring groups other than amino-acyl groups"/>
    <property type="evidence" value="ECO:0007669"/>
    <property type="project" value="InterPro"/>
</dbReference>
<dbReference type="eggNOG" id="COG1835">
    <property type="taxonomic scope" value="Bacteria"/>
</dbReference>
<feature type="transmembrane region" description="Helical" evidence="1">
    <location>
        <begin position="241"/>
        <end position="257"/>
    </location>
</feature>
<feature type="transmembrane region" description="Helical" evidence="1">
    <location>
        <begin position="210"/>
        <end position="229"/>
    </location>
</feature>
<dbReference type="PANTHER" id="PTHR23028">
    <property type="entry name" value="ACETYLTRANSFERASE"/>
    <property type="match status" value="1"/>
</dbReference>
<keyword evidence="4" id="KW-1185">Reference proteome</keyword>
<dbReference type="EMBL" id="ACRF02000013">
    <property type="protein sequence ID" value="EEW93640.1"/>
    <property type="molecule type" value="Genomic_DNA"/>
</dbReference>
<feature type="transmembrane region" description="Helical" evidence="1">
    <location>
        <begin position="307"/>
        <end position="324"/>
    </location>
</feature>
<dbReference type="OrthoDB" id="9796461at2"/>
<feature type="transmembrane region" description="Helical" evidence="1">
    <location>
        <begin position="39"/>
        <end position="61"/>
    </location>
</feature>
<evidence type="ECO:0000259" key="2">
    <source>
        <dbReference type="Pfam" id="PF01757"/>
    </source>
</evidence>
<evidence type="ECO:0000313" key="4">
    <source>
        <dbReference type="Proteomes" id="UP000002939"/>
    </source>
</evidence>
<evidence type="ECO:0000313" key="3">
    <source>
        <dbReference type="EMBL" id="EEW93640.1"/>
    </source>
</evidence>
<proteinExistence type="predicted"/>
<feature type="transmembrane region" description="Helical" evidence="1">
    <location>
        <begin position="82"/>
        <end position="100"/>
    </location>
</feature>
<dbReference type="PANTHER" id="PTHR23028:SF53">
    <property type="entry name" value="ACYL_TRANSF_3 DOMAIN-CONTAINING PROTEIN"/>
    <property type="match status" value="1"/>
</dbReference>
<feature type="transmembrane region" description="Helical" evidence="1">
    <location>
        <begin position="12"/>
        <end position="33"/>
    </location>
</feature>
<dbReference type="Pfam" id="PF01757">
    <property type="entry name" value="Acyl_transf_3"/>
    <property type="match status" value="1"/>
</dbReference>
<protein>
    <recommendedName>
        <fullName evidence="2">Acyltransferase 3 domain-containing protein</fullName>
    </recommendedName>
</protein>
<feature type="transmembrane region" description="Helical" evidence="1">
    <location>
        <begin position="336"/>
        <end position="353"/>
    </location>
</feature>
<accession>D0BKN7</accession>
<feature type="transmembrane region" description="Helical" evidence="1">
    <location>
        <begin position="263"/>
        <end position="286"/>
    </location>
</feature>
<dbReference type="SUPFAM" id="SSF52266">
    <property type="entry name" value="SGNH hydrolase"/>
    <property type="match status" value="1"/>
</dbReference>
<dbReference type="GO" id="GO:0016020">
    <property type="term" value="C:membrane"/>
    <property type="evidence" value="ECO:0007669"/>
    <property type="project" value="TreeGrafter"/>
</dbReference>
<keyword evidence="1" id="KW-0472">Membrane</keyword>
<feature type="domain" description="Acyltransferase 3" evidence="2">
    <location>
        <begin position="14"/>
        <end position="345"/>
    </location>
</feature>
<dbReference type="RefSeq" id="WP_006702796.1">
    <property type="nucleotide sequence ID" value="NZ_KI391971.1"/>
</dbReference>
<reference evidence="3" key="1">
    <citation type="submission" date="2009-09" db="EMBL/GenBank/DDBJ databases">
        <authorList>
            <consortium name="The Broad Institute Genome Sequencing Platform"/>
            <person name="Ward D."/>
            <person name="Feldgarden M."/>
            <person name="Earl A."/>
            <person name="Young S.K."/>
            <person name="Zeng Q."/>
            <person name="Koehrsen M."/>
            <person name="Alvarado L."/>
            <person name="Berlin A."/>
            <person name="Bochicchio J."/>
            <person name="Borenstein D."/>
            <person name="Chapman S.B."/>
            <person name="Chen Z."/>
            <person name="Engels R."/>
            <person name="Freedman E."/>
            <person name="Gellesch M."/>
            <person name="Goldberg J."/>
            <person name="Griggs A."/>
            <person name="Gujja S."/>
            <person name="Heilman E."/>
            <person name="Heiman D."/>
            <person name="Hepburn T."/>
            <person name="Howarth C."/>
            <person name="Jen D."/>
            <person name="Larson L."/>
            <person name="Lewis B."/>
            <person name="Mehta T."/>
            <person name="Park D."/>
            <person name="Pearson M."/>
            <person name="Roberts A."/>
            <person name="Saif S."/>
            <person name="Shea T."/>
            <person name="Shenoy N."/>
            <person name="Sisk P."/>
            <person name="Stolte C."/>
            <person name="Sykes S."/>
            <person name="Thomson T."/>
            <person name="Walk T."/>
            <person name="White J."/>
            <person name="Yandava C."/>
            <person name="Sibley C.D."/>
            <person name="Field T.R."/>
            <person name="Grinwis M."/>
            <person name="Eshaghurshan C.S."/>
            <person name="Surette M.G."/>
            <person name="Haas B."/>
            <person name="Nusbaum C."/>
            <person name="Birren B."/>
        </authorList>
    </citation>
    <scope>NUCLEOTIDE SEQUENCE [LARGE SCALE GENOMIC DNA]</scope>
    <source>
        <strain evidence="3">ATCC 700633</strain>
    </source>
</reference>
<dbReference type="InterPro" id="IPR002656">
    <property type="entry name" value="Acyl_transf_3_dom"/>
</dbReference>